<dbReference type="InterPro" id="IPR001841">
    <property type="entry name" value="Znf_RING"/>
</dbReference>
<dbReference type="AlphaFoldDB" id="A0A6P6UNT3"/>
<dbReference type="Gene3D" id="3.30.40.10">
    <property type="entry name" value="Zinc/RING finger domain, C3HC4 (zinc finger)"/>
    <property type="match status" value="1"/>
</dbReference>
<dbReference type="GeneID" id="113712249"/>
<dbReference type="PANTHER" id="PTHR44489:SF11">
    <property type="entry name" value="WD REPEAT DOMAIN 86"/>
    <property type="match status" value="1"/>
</dbReference>
<sequence length="850" mass="94354">MEVPELPECPVCLNPYDAVSSVPRVLSCGHSTCEVCISQLPNPFPNTIRCPSCTQIVKLPGRPSSLPKNIDLLRLSSSLVHPHHPPDDRPKKVTPREESAPQLNPFMPTLWSREFYLNWKNWVLPNDCVLVERTDSQEDGLFGLSYGKIVRNVDNFDVRCILRENEKVGLVKVGVFRDQSERQDGKEGVLCSKFKYSYEAKIVKVLFLMKENERDELEMILKESLKIKRVGKICGFWCNEEDNGVFMVFERFSRGLAKSTWELEEGFLAKIEEEGHKVSKMGGFGLIGMEICEVVNDLHVEGFVLGCLSIHCFGLDEFGRVFIDFGEVLGVGRRVCRAISGNEELENELFKKFAFVSPEVVIESLRNQGIELGDGSLEYKVGFGSDVWSLACVLIWLLAGKSFSEEMNNYCKCLFSAVNDQKGCNYVDLYMGWKEKIAGLLEDGLRLGFASLKDMLCKCLEFDPGSRPVLIEVWKCIRKLTILPELDISLEPEIDAIRRIPSHCILFGNLCDSSMKSKKGRSRHVAGGSLRRDENEVEGLTVDGDVNGLSNGHAQCINLKGHLDCISGLAVGGGFLFSSAHDKIVNVWSLQDFSHVHSFRSHEHRVTAVVFVDEGEPLCISADNGGVICIWSAKFPLDTAPIRKLFEEKDWRFSGIQALAVSGNGCLYTGSGSRSIKAWSLQDYSLMCTMTGHKSIVSSLAVSNGILYSGSWDGTVRLWSLNDHTPLAVLEDERPNALSPVRCLVVDGNLLLVAQENGYVMMWYNDVLVKSSQVQNGVLFSINKSGKWLFTGGWDKTVSVLELSGDGTQTEATLTGSVSVDSIVTALVYWEGKLFVGQANGALKVCYSGL</sequence>
<dbReference type="GO" id="GO:0005524">
    <property type="term" value="F:ATP binding"/>
    <property type="evidence" value="ECO:0007669"/>
    <property type="project" value="InterPro"/>
</dbReference>
<evidence type="ECO:0000256" key="2">
    <source>
        <dbReference type="ARBA" id="ARBA00022771"/>
    </source>
</evidence>
<proteinExistence type="predicted"/>
<dbReference type="InterPro" id="IPR000719">
    <property type="entry name" value="Prot_kinase_dom"/>
</dbReference>
<dbReference type="SMART" id="SM00184">
    <property type="entry name" value="RING"/>
    <property type="match status" value="1"/>
</dbReference>
<keyword evidence="9" id="KW-1185">Reference proteome</keyword>
<accession>A0A6P6UNT3</accession>
<dbReference type="SUPFAM" id="SSF56112">
    <property type="entry name" value="Protein kinase-like (PK-like)"/>
    <property type="match status" value="1"/>
</dbReference>
<feature type="repeat" description="WD" evidence="5">
    <location>
        <begin position="559"/>
        <end position="598"/>
    </location>
</feature>
<dbReference type="SMART" id="SM00220">
    <property type="entry name" value="S_TKc"/>
    <property type="match status" value="1"/>
</dbReference>
<feature type="region of interest" description="Disordered" evidence="6">
    <location>
        <begin position="78"/>
        <end position="101"/>
    </location>
</feature>
<dbReference type="InterPro" id="IPR001680">
    <property type="entry name" value="WD40_rpt"/>
</dbReference>
<dbReference type="PROSITE" id="PS50294">
    <property type="entry name" value="WD_REPEATS_REGION"/>
    <property type="match status" value="1"/>
</dbReference>
<name>A0A6P6UNT3_COFAR</name>
<dbReference type="InterPro" id="IPR027370">
    <property type="entry name" value="Znf-RING_euk"/>
</dbReference>
<evidence type="ECO:0000256" key="3">
    <source>
        <dbReference type="ARBA" id="ARBA00022833"/>
    </source>
</evidence>
<reference evidence="9" key="1">
    <citation type="journal article" date="2025" name="Foods">
        <title>Unveiling the Microbial Signatures of Arabica Coffee Cherries: Insights into Ripeness Specific Diversity, Functional Traits, and Implications for Quality and Safety.</title>
        <authorList>
            <consortium name="RefSeq"/>
            <person name="Tenea G.N."/>
            <person name="Cifuentes V."/>
            <person name="Reyes P."/>
            <person name="Cevallos-Vallejos M."/>
        </authorList>
    </citation>
    <scope>NUCLEOTIDE SEQUENCE [LARGE SCALE GENOMIC DNA]</scope>
</reference>
<dbReference type="Gene3D" id="1.10.510.10">
    <property type="entry name" value="Transferase(Phosphotransferase) domain 1"/>
    <property type="match status" value="1"/>
</dbReference>
<feature type="domain" description="RING-type" evidence="8">
    <location>
        <begin position="9"/>
        <end position="54"/>
    </location>
</feature>
<keyword evidence="2 4" id="KW-0863">Zinc-finger</keyword>
<dbReference type="CDD" id="cd16587">
    <property type="entry name" value="RING-HC_TRIM32_C-VII"/>
    <property type="match status" value="1"/>
</dbReference>
<dbReference type="RefSeq" id="XP_027091377.1">
    <property type="nucleotide sequence ID" value="XM_027235576.2"/>
</dbReference>
<dbReference type="Proteomes" id="UP001652660">
    <property type="component" value="Chromosome 10e"/>
</dbReference>
<organism evidence="9 10">
    <name type="scientific">Coffea arabica</name>
    <name type="common">Arabian coffee</name>
    <dbReference type="NCBI Taxonomy" id="13443"/>
    <lineage>
        <taxon>Eukaryota</taxon>
        <taxon>Viridiplantae</taxon>
        <taxon>Streptophyta</taxon>
        <taxon>Embryophyta</taxon>
        <taxon>Tracheophyta</taxon>
        <taxon>Spermatophyta</taxon>
        <taxon>Magnoliopsida</taxon>
        <taxon>eudicotyledons</taxon>
        <taxon>Gunneridae</taxon>
        <taxon>Pentapetalae</taxon>
        <taxon>asterids</taxon>
        <taxon>lamiids</taxon>
        <taxon>Gentianales</taxon>
        <taxon>Rubiaceae</taxon>
        <taxon>Ixoroideae</taxon>
        <taxon>Gardenieae complex</taxon>
        <taxon>Bertiereae - Coffeeae clade</taxon>
        <taxon>Coffeeae</taxon>
        <taxon>Coffea</taxon>
    </lineage>
</organism>
<feature type="compositionally biased region" description="Basic and acidic residues" evidence="6">
    <location>
        <begin position="84"/>
        <end position="99"/>
    </location>
</feature>
<dbReference type="PROSITE" id="PS50089">
    <property type="entry name" value="ZF_RING_2"/>
    <property type="match status" value="1"/>
</dbReference>
<dbReference type="SUPFAM" id="SSF50978">
    <property type="entry name" value="WD40 repeat-like"/>
    <property type="match status" value="1"/>
</dbReference>
<protein>
    <submittedName>
        <fullName evidence="10">Uncharacterized protein</fullName>
    </submittedName>
</protein>
<dbReference type="PROSITE" id="PS50082">
    <property type="entry name" value="WD_REPEATS_2"/>
    <property type="match status" value="2"/>
</dbReference>
<keyword evidence="5" id="KW-0853">WD repeat</keyword>
<dbReference type="InterPro" id="IPR036322">
    <property type="entry name" value="WD40_repeat_dom_sf"/>
</dbReference>
<evidence type="ECO:0000256" key="4">
    <source>
        <dbReference type="PROSITE-ProRule" id="PRU00175"/>
    </source>
</evidence>
<dbReference type="InterPro" id="IPR011009">
    <property type="entry name" value="Kinase-like_dom_sf"/>
</dbReference>
<keyword evidence="1" id="KW-0479">Metal-binding</keyword>
<dbReference type="InterPro" id="IPR013083">
    <property type="entry name" value="Znf_RING/FYVE/PHD"/>
</dbReference>
<dbReference type="SMART" id="SM00320">
    <property type="entry name" value="WD40"/>
    <property type="match status" value="6"/>
</dbReference>
<evidence type="ECO:0000313" key="9">
    <source>
        <dbReference type="Proteomes" id="UP001652660"/>
    </source>
</evidence>
<evidence type="ECO:0000259" key="8">
    <source>
        <dbReference type="PROSITE" id="PS50089"/>
    </source>
</evidence>
<feature type="domain" description="Protein kinase" evidence="7">
    <location>
        <begin position="162"/>
        <end position="486"/>
    </location>
</feature>
<dbReference type="InterPro" id="IPR044715">
    <property type="entry name" value="WDR86-like"/>
</dbReference>
<dbReference type="Pfam" id="PF13445">
    <property type="entry name" value="zf-RING_UBOX"/>
    <property type="match status" value="1"/>
</dbReference>
<keyword evidence="3" id="KW-0862">Zinc</keyword>
<dbReference type="PROSITE" id="PS50011">
    <property type="entry name" value="PROTEIN_KINASE_DOM"/>
    <property type="match status" value="1"/>
</dbReference>
<feature type="repeat" description="WD" evidence="5">
    <location>
        <begin position="690"/>
        <end position="729"/>
    </location>
</feature>
<reference evidence="10" key="2">
    <citation type="submission" date="2025-08" db="UniProtKB">
        <authorList>
            <consortium name="RefSeq"/>
        </authorList>
    </citation>
    <scope>IDENTIFICATION</scope>
    <source>
        <tissue evidence="10">Leaves</tissue>
    </source>
</reference>
<evidence type="ECO:0000256" key="1">
    <source>
        <dbReference type="ARBA" id="ARBA00022723"/>
    </source>
</evidence>
<dbReference type="PANTHER" id="PTHR44489">
    <property type="match status" value="1"/>
</dbReference>
<evidence type="ECO:0000256" key="5">
    <source>
        <dbReference type="PROSITE-ProRule" id="PRU00221"/>
    </source>
</evidence>
<dbReference type="OrthoDB" id="674604at2759"/>
<dbReference type="Gene3D" id="2.130.10.10">
    <property type="entry name" value="YVTN repeat-like/Quinoprotein amine dehydrogenase"/>
    <property type="match status" value="2"/>
</dbReference>
<dbReference type="GO" id="GO:0008270">
    <property type="term" value="F:zinc ion binding"/>
    <property type="evidence" value="ECO:0007669"/>
    <property type="project" value="UniProtKB-KW"/>
</dbReference>
<gene>
    <name evidence="10" type="primary">LOC113712249</name>
</gene>
<evidence type="ECO:0000313" key="10">
    <source>
        <dbReference type="RefSeq" id="XP_027091377.1"/>
    </source>
</evidence>
<dbReference type="GO" id="GO:0004672">
    <property type="term" value="F:protein kinase activity"/>
    <property type="evidence" value="ECO:0007669"/>
    <property type="project" value="InterPro"/>
</dbReference>
<dbReference type="Pfam" id="PF00400">
    <property type="entry name" value="WD40"/>
    <property type="match status" value="2"/>
</dbReference>
<evidence type="ECO:0000256" key="6">
    <source>
        <dbReference type="SAM" id="MobiDB-lite"/>
    </source>
</evidence>
<dbReference type="SUPFAM" id="SSF57850">
    <property type="entry name" value="RING/U-box"/>
    <property type="match status" value="1"/>
</dbReference>
<dbReference type="InterPro" id="IPR015943">
    <property type="entry name" value="WD40/YVTN_repeat-like_dom_sf"/>
</dbReference>
<evidence type="ECO:0000259" key="7">
    <source>
        <dbReference type="PROSITE" id="PS50011"/>
    </source>
</evidence>